<sequence>MANSTAEYWDVDGVSLQTYAQNIKSWGGSREGVPPLRGDDKLIPFMPGRRFVKKVPDSRTLSLEGWIAGQEAVDVVVRRNQFWNPVPSSMTSWAVIPGTGGTAGMAVVPAGEQTPVGVLPFGRATWTVQGSSGSAGFLVTTNSASGKAGDVRSASVWTRTNQPLNMTMLFRFRNGAAPVGQLLPAYAVQVVDQWTEWRLDGAVATADWNSIQLYALVNNTNPVPAGTTIDLLVPTIEDKSTALGVYGPGVIPDSETLVNRIEPVTSQPILVRLDYRSSRQATRNNWRALRNLLWTPGRQIALTRRWYDANGVLQAATAMAQYSGGMEPDVEAGGHRLKFTVDLFLADPFFYGAEVTETLTRTTQTKTIKGDWSSRKARIELTGAQGPTAMTVNGANPHGLTYSTAIAAGVTAVLDIENFTAKEGANGKTASVTHSGNKFWFEPEPGAQSITVSGTGSGAVKYIYQPAWF</sequence>
<evidence type="ECO:0000313" key="2">
    <source>
        <dbReference type="Proteomes" id="UP000201386"/>
    </source>
</evidence>
<dbReference type="GeneID" id="29124746"/>
<dbReference type="KEGG" id="vg:29124746"/>
<evidence type="ECO:0000313" key="1">
    <source>
        <dbReference type="EMBL" id="AMM44204.1"/>
    </source>
</evidence>
<protein>
    <submittedName>
        <fullName evidence="1">Minor tail protein</fullName>
    </submittedName>
</protein>
<name>A0A140G6B9_9CAUD</name>
<keyword evidence="2" id="KW-1185">Reference proteome</keyword>
<accession>A0A140G6B9</accession>
<organism evidence="1 2">
    <name type="scientific">Arthrobacter phage KellEzio</name>
    <dbReference type="NCBI Taxonomy" id="1796995"/>
    <lineage>
        <taxon>Viruses</taxon>
        <taxon>Duplodnaviria</taxon>
        <taxon>Heunggongvirae</taxon>
        <taxon>Uroviricota</taxon>
        <taxon>Caudoviricetes</taxon>
        <taxon>Kelleziovirus</taxon>
        <taxon>Kelleziovirus kellezzio</taxon>
    </lineage>
</organism>
<dbReference type="Proteomes" id="UP000201386">
    <property type="component" value="Segment"/>
</dbReference>
<reference evidence="1 2" key="1">
    <citation type="submission" date="2016-02" db="EMBL/GenBank/DDBJ databases">
        <authorList>
            <person name="Lynch K.C."/>
            <person name="Doan M."/>
            <person name="Paisley J.T."/>
            <person name="Allen K.G."/>
            <person name="Gaffney B.L."/>
            <person name="Rinehart C.A."/>
            <person name="King R.A."/>
            <person name="Staples A."/>
            <person name="Bowman C.A."/>
            <person name="Russell D.A."/>
            <person name="Pope W.H."/>
            <person name="Jacobs-Sera D."/>
            <person name="Hendrix R.W."/>
            <person name="Hatfull G.F."/>
        </authorList>
    </citation>
    <scope>NUCLEOTIDE SEQUENCE [LARGE SCALE GENOMIC DNA]</scope>
</reference>
<dbReference type="EMBL" id="KU647626">
    <property type="protein sequence ID" value="AMM44204.1"/>
    <property type="molecule type" value="Genomic_DNA"/>
</dbReference>
<proteinExistence type="predicted"/>
<gene>
    <name evidence="1" type="primary">34</name>
    <name evidence="1" type="ORF">KELLEZIO_34</name>
</gene>
<dbReference type="RefSeq" id="YP_009301291.1">
    <property type="nucleotide sequence ID" value="NC_031231.1"/>
</dbReference>